<keyword evidence="3" id="KW-1003">Cell membrane</keyword>
<keyword evidence="9" id="KW-1185">Reference proteome</keyword>
<feature type="transmembrane region" description="Helical" evidence="7">
    <location>
        <begin position="46"/>
        <end position="70"/>
    </location>
</feature>
<comment type="caution">
    <text evidence="8">The sequence shown here is derived from an EMBL/GenBank/DDBJ whole genome shotgun (WGS) entry which is preliminary data.</text>
</comment>
<dbReference type="GO" id="GO:0005886">
    <property type="term" value="C:plasma membrane"/>
    <property type="evidence" value="ECO:0007669"/>
    <property type="project" value="UniProtKB-SubCell"/>
</dbReference>
<dbReference type="AlphaFoldDB" id="A0A177B5R9"/>
<evidence type="ECO:0000313" key="9">
    <source>
        <dbReference type="Proteomes" id="UP000078046"/>
    </source>
</evidence>
<keyword evidence="6 7" id="KW-0472">Membrane</keyword>
<feature type="transmembrane region" description="Helical" evidence="7">
    <location>
        <begin position="172"/>
        <end position="192"/>
    </location>
</feature>
<evidence type="ECO:0000313" key="8">
    <source>
        <dbReference type="EMBL" id="OAF69619.1"/>
    </source>
</evidence>
<dbReference type="EMBL" id="LWCA01000254">
    <property type="protein sequence ID" value="OAF69619.1"/>
    <property type="molecule type" value="Genomic_DNA"/>
</dbReference>
<evidence type="ECO:0000256" key="1">
    <source>
        <dbReference type="ARBA" id="ARBA00004651"/>
    </source>
</evidence>
<comment type="similarity">
    <text evidence="2 7">Belongs to the XK family.</text>
</comment>
<accession>A0A177B5R9</accession>
<comment type="subcellular location">
    <subcellularLocation>
        <location evidence="1">Cell membrane</location>
        <topology evidence="1">Multi-pass membrane protein</topology>
    </subcellularLocation>
    <subcellularLocation>
        <location evidence="7">Membrane</location>
        <topology evidence="7">Multi-pass membrane protein</topology>
    </subcellularLocation>
</comment>
<dbReference type="Proteomes" id="UP000078046">
    <property type="component" value="Unassembled WGS sequence"/>
</dbReference>
<sequence>MREPEKINKVTLFDVVLTVCSLISFLADIISDLVLAIYYYYLNHKIWFTLTLIFIIVPAIFMQIFSYIWYKHDKSYVKLENMDSSVSLTYRIKHNWIYLISHILLLQPIERYLKSIKTCIKAYKQDDPILCKIFFHQYNDICLLRIFEAFLESSPQTILQFYIIFSSDSNTYLAFVSIVVSLLSIAISVAAYHHSLRQNYDSMYSTRIPSLIFHTLWHFCMVGSRIIMYSIFAVNFRNWVFLLIGIRWLVMQIWIFIEKTDFGKSLAEKVLFDFCVSCIYVFTFFNVSDGPTRYRLTLFYFIVLIENVLVCIALTYFYYTDVMLIYWTYIVFIFALYLIGIAFMLTYYHCFHPKSQSGCNPNSLKHSVLNSTTKDIESIEL</sequence>
<reference evidence="8 9" key="1">
    <citation type="submission" date="2016-04" db="EMBL/GenBank/DDBJ databases">
        <title>The genome of Intoshia linei affirms orthonectids as highly simplified spiralians.</title>
        <authorList>
            <person name="Mikhailov K.V."/>
            <person name="Slusarev G.S."/>
            <person name="Nikitin M.A."/>
            <person name="Logacheva M.D."/>
            <person name="Penin A."/>
            <person name="Aleoshin V."/>
            <person name="Panchin Y.V."/>
        </authorList>
    </citation>
    <scope>NUCLEOTIDE SEQUENCE [LARGE SCALE GENOMIC DNA]</scope>
    <source>
        <strain evidence="8">Intl2013</strain>
        <tissue evidence="8">Whole animal</tissue>
    </source>
</reference>
<protein>
    <recommendedName>
        <fullName evidence="7">XK-related protein</fullName>
    </recommendedName>
</protein>
<dbReference type="InterPro" id="IPR018629">
    <property type="entry name" value="XK-rel"/>
</dbReference>
<keyword evidence="4 7" id="KW-0812">Transmembrane</keyword>
<organism evidence="8 9">
    <name type="scientific">Intoshia linei</name>
    <dbReference type="NCBI Taxonomy" id="1819745"/>
    <lineage>
        <taxon>Eukaryota</taxon>
        <taxon>Metazoa</taxon>
        <taxon>Spiralia</taxon>
        <taxon>Lophotrochozoa</taxon>
        <taxon>Mesozoa</taxon>
        <taxon>Orthonectida</taxon>
        <taxon>Rhopaluridae</taxon>
        <taxon>Intoshia</taxon>
    </lineage>
</organism>
<feature type="transmembrane region" description="Helical" evidence="7">
    <location>
        <begin position="212"/>
        <end position="232"/>
    </location>
</feature>
<dbReference type="Pfam" id="PF09815">
    <property type="entry name" value="XK-related"/>
    <property type="match status" value="1"/>
</dbReference>
<evidence type="ECO:0000256" key="3">
    <source>
        <dbReference type="ARBA" id="ARBA00022475"/>
    </source>
</evidence>
<evidence type="ECO:0000256" key="4">
    <source>
        <dbReference type="ARBA" id="ARBA00022692"/>
    </source>
</evidence>
<feature type="transmembrane region" description="Helical" evidence="7">
    <location>
        <begin position="269"/>
        <end position="287"/>
    </location>
</feature>
<feature type="transmembrane region" description="Helical" evidence="7">
    <location>
        <begin position="239"/>
        <end position="257"/>
    </location>
</feature>
<feature type="transmembrane region" description="Helical" evidence="7">
    <location>
        <begin position="12"/>
        <end position="40"/>
    </location>
</feature>
<dbReference type="InterPro" id="IPR050895">
    <property type="entry name" value="XK-related_scramblase"/>
</dbReference>
<keyword evidence="5 7" id="KW-1133">Transmembrane helix</keyword>
<evidence type="ECO:0000256" key="6">
    <source>
        <dbReference type="ARBA" id="ARBA00023136"/>
    </source>
</evidence>
<feature type="transmembrane region" description="Helical" evidence="7">
    <location>
        <begin position="299"/>
        <end position="319"/>
    </location>
</feature>
<proteinExistence type="inferred from homology"/>
<evidence type="ECO:0000256" key="2">
    <source>
        <dbReference type="ARBA" id="ARBA00008789"/>
    </source>
</evidence>
<gene>
    <name evidence="8" type="ORF">A3Q56_02621</name>
</gene>
<name>A0A177B5R9_9BILA</name>
<feature type="transmembrane region" description="Helical" evidence="7">
    <location>
        <begin position="325"/>
        <end position="348"/>
    </location>
</feature>
<evidence type="ECO:0000256" key="5">
    <source>
        <dbReference type="ARBA" id="ARBA00022989"/>
    </source>
</evidence>
<dbReference type="OrthoDB" id="6280992at2759"/>
<dbReference type="PANTHER" id="PTHR16024">
    <property type="entry name" value="XK-RELATED PROTEIN"/>
    <property type="match status" value="1"/>
</dbReference>
<evidence type="ECO:0000256" key="7">
    <source>
        <dbReference type="RuleBase" id="RU910716"/>
    </source>
</evidence>
<dbReference type="PANTHER" id="PTHR16024:SF6">
    <property type="entry name" value="XK-RELATED PROTEIN"/>
    <property type="match status" value="1"/>
</dbReference>